<dbReference type="AlphaFoldDB" id="A0AAV3PWW1"/>
<dbReference type="InterPro" id="IPR043151">
    <property type="entry name" value="BAH_sf"/>
</dbReference>
<evidence type="ECO:0000259" key="1">
    <source>
        <dbReference type="PROSITE" id="PS51038"/>
    </source>
</evidence>
<sequence length="174" mass="20235">MPVFMLFITIDYGKDLLCDLLFGEMSLSKEDNDEKLEFQWGLAGPRCKNPLVRLYKSFTYDGINYEQYDCVYMSKEGSPEPYIGKLVKIWEHKEKFKRVKIQWFFRPSEISYFLKDVKVLKKELFLASGKGLGVVNVNPLVSFSCFDLLTKTYLSSISYSVRLFALWSGSSLFC</sequence>
<dbReference type="PROSITE" id="PS51038">
    <property type="entry name" value="BAH"/>
    <property type="match status" value="1"/>
</dbReference>
<dbReference type="EMBL" id="BAABME010002612">
    <property type="protein sequence ID" value="GAA0155402.1"/>
    <property type="molecule type" value="Genomic_DNA"/>
</dbReference>
<name>A0AAV3PWW1_LITER</name>
<proteinExistence type="predicted"/>
<feature type="domain" description="BAH" evidence="1">
    <location>
        <begin position="63"/>
        <end position="174"/>
    </location>
</feature>
<dbReference type="Pfam" id="PF01426">
    <property type="entry name" value="BAH"/>
    <property type="match status" value="1"/>
</dbReference>
<evidence type="ECO:0000313" key="3">
    <source>
        <dbReference type="Proteomes" id="UP001454036"/>
    </source>
</evidence>
<dbReference type="GO" id="GO:0003682">
    <property type="term" value="F:chromatin binding"/>
    <property type="evidence" value="ECO:0007669"/>
    <property type="project" value="InterPro"/>
</dbReference>
<comment type="caution">
    <text evidence="2">The sequence shown here is derived from an EMBL/GenBank/DDBJ whole genome shotgun (WGS) entry which is preliminary data.</text>
</comment>
<gene>
    <name evidence="2" type="ORF">LIER_13140</name>
</gene>
<organism evidence="2 3">
    <name type="scientific">Lithospermum erythrorhizon</name>
    <name type="common">Purple gromwell</name>
    <name type="synonym">Lithospermum officinale var. erythrorhizon</name>
    <dbReference type="NCBI Taxonomy" id="34254"/>
    <lineage>
        <taxon>Eukaryota</taxon>
        <taxon>Viridiplantae</taxon>
        <taxon>Streptophyta</taxon>
        <taxon>Embryophyta</taxon>
        <taxon>Tracheophyta</taxon>
        <taxon>Spermatophyta</taxon>
        <taxon>Magnoliopsida</taxon>
        <taxon>eudicotyledons</taxon>
        <taxon>Gunneridae</taxon>
        <taxon>Pentapetalae</taxon>
        <taxon>asterids</taxon>
        <taxon>lamiids</taxon>
        <taxon>Boraginales</taxon>
        <taxon>Boraginaceae</taxon>
        <taxon>Boraginoideae</taxon>
        <taxon>Lithospermeae</taxon>
        <taxon>Lithospermum</taxon>
    </lineage>
</organism>
<dbReference type="InterPro" id="IPR001025">
    <property type="entry name" value="BAH_dom"/>
</dbReference>
<dbReference type="GO" id="GO:0003723">
    <property type="term" value="F:RNA binding"/>
    <property type="evidence" value="ECO:0007669"/>
    <property type="project" value="TreeGrafter"/>
</dbReference>
<accession>A0AAV3PWW1</accession>
<dbReference type="PANTHER" id="PTHR47073:SF2">
    <property type="entry name" value="PROTEIN ANTI-SILENCING 1"/>
    <property type="match status" value="1"/>
</dbReference>
<dbReference type="Proteomes" id="UP001454036">
    <property type="component" value="Unassembled WGS sequence"/>
</dbReference>
<dbReference type="Gene3D" id="2.30.30.490">
    <property type="match status" value="1"/>
</dbReference>
<evidence type="ECO:0000313" key="2">
    <source>
        <dbReference type="EMBL" id="GAA0155402.1"/>
    </source>
</evidence>
<dbReference type="FunFam" id="2.30.30.490:FF:000017">
    <property type="entry name" value="Bromo-adjacent homology (BAH) domain-containing protein"/>
    <property type="match status" value="1"/>
</dbReference>
<reference evidence="2 3" key="1">
    <citation type="submission" date="2024-01" db="EMBL/GenBank/DDBJ databases">
        <title>The complete chloroplast genome sequence of Lithospermum erythrorhizon: insights into the phylogenetic relationship among Boraginaceae species and the maternal lineages of purple gromwells.</title>
        <authorList>
            <person name="Okada T."/>
            <person name="Watanabe K."/>
        </authorList>
    </citation>
    <scope>NUCLEOTIDE SEQUENCE [LARGE SCALE GENOMIC DNA]</scope>
</reference>
<protein>
    <recommendedName>
        <fullName evidence="1">BAH domain-containing protein</fullName>
    </recommendedName>
</protein>
<dbReference type="PANTHER" id="PTHR47073">
    <property type="entry name" value="PROTEIN ANTI-SILENCING 1"/>
    <property type="match status" value="1"/>
</dbReference>
<keyword evidence="3" id="KW-1185">Reference proteome</keyword>